<name>A0A840P717_9ACTN</name>
<dbReference type="SUPFAM" id="SSF56601">
    <property type="entry name" value="beta-lactamase/transpeptidase-like"/>
    <property type="match status" value="1"/>
</dbReference>
<dbReference type="PANTHER" id="PTHR46825:SF7">
    <property type="entry name" value="D-ALANYL-D-ALANINE CARBOXYPEPTIDASE"/>
    <property type="match status" value="1"/>
</dbReference>
<evidence type="ECO:0000313" key="5">
    <source>
        <dbReference type="Proteomes" id="UP000578449"/>
    </source>
</evidence>
<keyword evidence="5" id="KW-1185">Reference proteome</keyword>
<dbReference type="PANTHER" id="PTHR46825">
    <property type="entry name" value="D-ALANYL-D-ALANINE-CARBOXYPEPTIDASE/ENDOPEPTIDASE AMPH"/>
    <property type="match status" value="1"/>
</dbReference>
<comment type="caution">
    <text evidence="4">The sequence shown here is derived from an EMBL/GenBank/DDBJ whole genome shotgun (WGS) entry which is preliminary data.</text>
</comment>
<evidence type="ECO:0000256" key="2">
    <source>
        <dbReference type="SAM" id="SignalP"/>
    </source>
</evidence>
<sequence length="420" mass="43772">MRSTPMTPAACLSLMASAVALTCLLTAAPASATPLTHTPARPSNPAASGSSAPAPFDKRAVHAALEAAVGDSVVGVQARVSGRDARWAGTAGSAEAGRTRPVPREGRFRIGSITKTFVATVVLQLVAEGRIGLDRPIQEYLPDALPADYPPITVRHLLQHTSGIPNYRPEVMSDPEEVLRHRWRQWHPGELVAVATAHPRLFEPGTAQSYGNTNYILLGMLIQDATGRTWEQEVTRRLIKPLGLTATSAPDRDPHIPGPHAHGYMTAGGRLVDITVVNPSAVDAAGAMISSTRDLNTFLGALLTGAVLPPPLLAEMLRPFPGGTVGIAGYGLGVMTLTLPPECGGETLYGHGGGTFGFSSLALATRDARRLAISTNTTAFDDANSPLPKLLAITQAAYCGPATSPPAGTGSSNRPPLAPA</sequence>
<keyword evidence="4" id="KW-0121">Carboxypeptidase</keyword>
<dbReference type="GO" id="GO:0009002">
    <property type="term" value="F:serine-type D-Ala-D-Ala carboxypeptidase activity"/>
    <property type="evidence" value="ECO:0007669"/>
    <property type="project" value="UniProtKB-EC"/>
</dbReference>
<evidence type="ECO:0000256" key="1">
    <source>
        <dbReference type="SAM" id="MobiDB-lite"/>
    </source>
</evidence>
<proteinExistence type="predicted"/>
<reference evidence="4 5" key="1">
    <citation type="submission" date="2020-08" db="EMBL/GenBank/DDBJ databases">
        <title>Genomic Encyclopedia of Type Strains, Phase IV (KMG-IV): sequencing the most valuable type-strain genomes for metagenomic binning, comparative biology and taxonomic classification.</title>
        <authorList>
            <person name="Goeker M."/>
        </authorList>
    </citation>
    <scope>NUCLEOTIDE SEQUENCE [LARGE SCALE GENOMIC DNA]</scope>
    <source>
        <strain evidence="4 5">DSM 45615</strain>
    </source>
</reference>
<dbReference type="Gene3D" id="3.40.710.10">
    <property type="entry name" value="DD-peptidase/beta-lactamase superfamily"/>
    <property type="match status" value="1"/>
</dbReference>
<dbReference type="InterPro" id="IPR001466">
    <property type="entry name" value="Beta-lactam-related"/>
</dbReference>
<dbReference type="EMBL" id="JACHGN010000010">
    <property type="protein sequence ID" value="MBB5135112.1"/>
    <property type="molecule type" value="Genomic_DNA"/>
</dbReference>
<protein>
    <submittedName>
        <fullName evidence="4">D-alanyl-D-alanine carboxypeptidase</fullName>
        <ecNumber evidence="4">3.4.16.4</ecNumber>
    </submittedName>
</protein>
<feature type="domain" description="Beta-lactamase-related" evidence="3">
    <location>
        <begin position="67"/>
        <end position="379"/>
    </location>
</feature>
<keyword evidence="4" id="KW-0645">Protease</keyword>
<dbReference type="InterPro" id="IPR012338">
    <property type="entry name" value="Beta-lactam/transpept-like"/>
</dbReference>
<feature type="region of interest" description="Disordered" evidence="1">
    <location>
        <begin position="34"/>
        <end position="54"/>
    </location>
</feature>
<dbReference type="AlphaFoldDB" id="A0A840P717"/>
<keyword evidence="4" id="KW-0378">Hydrolase</keyword>
<dbReference type="RefSeq" id="WP_185052075.1">
    <property type="nucleotide sequence ID" value="NZ_BAABIX010000042.1"/>
</dbReference>
<gene>
    <name evidence="4" type="ORF">HNP84_004848</name>
</gene>
<organism evidence="4 5">
    <name type="scientific">Thermocatellispora tengchongensis</name>
    <dbReference type="NCBI Taxonomy" id="1073253"/>
    <lineage>
        <taxon>Bacteria</taxon>
        <taxon>Bacillati</taxon>
        <taxon>Actinomycetota</taxon>
        <taxon>Actinomycetes</taxon>
        <taxon>Streptosporangiales</taxon>
        <taxon>Streptosporangiaceae</taxon>
        <taxon>Thermocatellispora</taxon>
    </lineage>
</organism>
<feature type="signal peptide" evidence="2">
    <location>
        <begin position="1"/>
        <end position="32"/>
    </location>
</feature>
<keyword evidence="2" id="KW-0732">Signal</keyword>
<evidence type="ECO:0000313" key="4">
    <source>
        <dbReference type="EMBL" id="MBB5135112.1"/>
    </source>
</evidence>
<dbReference type="Proteomes" id="UP000578449">
    <property type="component" value="Unassembled WGS sequence"/>
</dbReference>
<dbReference type="InterPro" id="IPR050491">
    <property type="entry name" value="AmpC-like"/>
</dbReference>
<feature type="chain" id="PRO_5032849358" evidence="2">
    <location>
        <begin position="33"/>
        <end position="420"/>
    </location>
</feature>
<evidence type="ECO:0000259" key="3">
    <source>
        <dbReference type="Pfam" id="PF00144"/>
    </source>
</evidence>
<accession>A0A840P717</accession>
<dbReference type="Pfam" id="PF00144">
    <property type="entry name" value="Beta-lactamase"/>
    <property type="match status" value="1"/>
</dbReference>
<dbReference type="EC" id="3.4.16.4" evidence="4"/>